<keyword evidence="2" id="KW-1185">Reference proteome</keyword>
<accession>A0A2A2D3B9</accession>
<organism evidence="1 2">
    <name type="scientific">Streptomyces albireticuli</name>
    <dbReference type="NCBI Taxonomy" id="1940"/>
    <lineage>
        <taxon>Bacteria</taxon>
        <taxon>Bacillati</taxon>
        <taxon>Actinomycetota</taxon>
        <taxon>Actinomycetes</taxon>
        <taxon>Kitasatosporales</taxon>
        <taxon>Streptomycetaceae</taxon>
        <taxon>Streptomyces</taxon>
    </lineage>
</organism>
<evidence type="ECO:0000313" key="1">
    <source>
        <dbReference type="EMBL" id="PAU46933.1"/>
    </source>
</evidence>
<dbReference type="AlphaFoldDB" id="A0A2A2D3B9"/>
<reference evidence="1 2" key="1">
    <citation type="submission" date="2017-08" db="EMBL/GenBank/DDBJ databases">
        <title>Genome sequence of Streptomyces albireticuli NRRL B-1670.</title>
        <authorList>
            <person name="Graham D.E."/>
            <person name="Mahan K.M."/>
            <person name="Klingeman D.M."/>
            <person name="Hettich R.L."/>
            <person name="Parry R.J."/>
            <person name="Spain J.C."/>
        </authorList>
    </citation>
    <scope>NUCLEOTIDE SEQUENCE [LARGE SCALE GENOMIC DNA]</scope>
    <source>
        <strain evidence="1 2">NRRL B-1670</strain>
    </source>
</reference>
<evidence type="ECO:0000313" key="2">
    <source>
        <dbReference type="Proteomes" id="UP000218944"/>
    </source>
</evidence>
<sequence>MTRRHCEKRLASLELPRTCDIRSLVTHIAERIGHPIELVPRSLDPRSVSGQCELRHGVYRIVYQAHTSAWHQEHIISHELGHLISGHPCSDIGDEATDRPPPATRVLSAGTVARMLNRSQYGDPLEREAEIIGTLLQQHLATHAQPSAHAATWVAPALEHTWGGRA</sequence>
<dbReference type="EMBL" id="NSJV01000413">
    <property type="protein sequence ID" value="PAU46933.1"/>
    <property type="molecule type" value="Genomic_DNA"/>
</dbReference>
<protein>
    <recommendedName>
        <fullName evidence="3">IrrE N-terminal-like domain-containing protein</fullName>
    </recommendedName>
</protein>
<evidence type="ECO:0008006" key="3">
    <source>
        <dbReference type="Google" id="ProtNLM"/>
    </source>
</evidence>
<proteinExistence type="predicted"/>
<comment type="caution">
    <text evidence="1">The sequence shown here is derived from an EMBL/GenBank/DDBJ whole genome shotgun (WGS) entry which is preliminary data.</text>
</comment>
<gene>
    <name evidence="1" type="ORF">CK936_21820</name>
</gene>
<dbReference type="Proteomes" id="UP000218944">
    <property type="component" value="Unassembled WGS sequence"/>
</dbReference>
<name>A0A2A2D3B9_9ACTN</name>